<keyword evidence="1" id="KW-0472">Membrane</keyword>
<feature type="transmembrane region" description="Helical" evidence="1">
    <location>
        <begin position="7"/>
        <end position="28"/>
    </location>
</feature>
<keyword evidence="1" id="KW-0812">Transmembrane</keyword>
<dbReference type="RefSeq" id="WP_069808767.1">
    <property type="nucleotide sequence ID" value="NZ_CP017305.1"/>
</dbReference>
<dbReference type="STRING" id="274537.BIU88_02090"/>
<evidence type="ECO:0000313" key="2">
    <source>
        <dbReference type="EMBL" id="AOS83039.1"/>
    </source>
</evidence>
<organism evidence="2 3">
    <name type="scientific">Chlorobaculum limnaeum</name>
    <dbReference type="NCBI Taxonomy" id="274537"/>
    <lineage>
        <taxon>Bacteria</taxon>
        <taxon>Pseudomonadati</taxon>
        <taxon>Chlorobiota</taxon>
        <taxon>Chlorobiia</taxon>
        <taxon>Chlorobiales</taxon>
        <taxon>Chlorobiaceae</taxon>
        <taxon>Chlorobaculum</taxon>
    </lineage>
</organism>
<dbReference type="OrthoDB" id="595323at2"/>
<dbReference type="AlphaFoldDB" id="A0A1D8D664"/>
<dbReference type="KEGG" id="clz:BIU88_02090"/>
<proteinExistence type="predicted"/>
<sequence>MNYSFKTLWNAMFLAIGPVWFLLVWMIWSSGQLTTAHDRILYFALIIPGFILIYFSGFLIQKRHAKKIQGMHS</sequence>
<dbReference type="EMBL" id="CP017305">
    <property type="protein sequence ID" value="AOS83039.1"/>
    <property type="molecule type" value="Genomic_DNA"/>
</dbReference>
<gene>
    <name evidence="2" type="ORF">BIU88_02090</name>
</gene>
<evidence type="ECO:0000256" key="1">
    <source>
        <dbReference type="SAM" id="Phobius"/>
    </source>
</evidence>
<keyword evidence="3" id="KW-1185">Reference proteome</keyword>
<accession>A0A1D8D664</accession>
<evidence type="ECO:0000313" key="3">
    <source>
        <dbReference type="Proteomes" id="UP000095185"/>
    </source>
</evidence>
<name>A0A1D8D664_CHLLM</name>
<keyword evidence="1" id="KW-1133">Transmembrane helix</keyword>
<protein>
    <submittedName>
        <fullName evidence="2">Uncharacterized protein</fullName>
    </submittedName>
</protein>
<dbReference type="Proteomes" id="UP000095185">
    <property type="component" value="Chromosome"/>
</dbReference>
<reference evidence="2" key="1">
    <citation type="submission" date="2016-09" db="EMBL/GenBank/DDBJ databases">
        <title>Genome sequence of Chlorobaculum limnaeum.</title>
        <authorList>
            <person name="Liu Z."/>
            <person name="Tank M."/>
            <person name="Bryant D.A."/>
        </authorList>
    </citation>
    <scope>NUCLEOTIDE SEQUENCE [LARGE SCALE GENOMIC DNA]</scope>
    <source>
        <strain evidence="2">DSM 1677</strain>
    </source>
</reference>
<feature type="transmembrane region" description="Helical" evidence="1">
    <location>
        <begin position="40"/>
        <end position="60"/>
    </location>
</feature>